<name>A0A8T0GCY0_CERPU</name>
<dbReference type="AlphaFoldDB" id="A0A8T0GCY0"/>
<reference evidence="1 2" key="1">
    <citation type="submission" date="2020-06" db="EMBL/GenBank/DDBJ databases">
        <title>WGS assembly of Ceratodon purpureus strain R40.</title>
        <authorList>
            <person name="Carey S.B."/>
            <person name="Jenkins J."/>
            <person name="Shu S."/>
            <person name="Lovell J.T."/>
            <person name="Sreedasyam A."/>
            <person name="Maumus F."/>
            <person name="Tiley G.P."/>
            <person name="Fernandez-Pozo N."/>
            <person name="Barry K."/>
            <person name="Chen C."/>
            <person name="Wang M."/>
            <person name="Lipzen A."/>
            <person name="Daum C."/>
            <person name="Saski C.A."/>
            <person name="Payton A.C."/>
            <person name="Mcbreen J.C."/>
            <person name="Conrad R.E."/>
            <person name="Kollar L.M."/>
            <person name="Olsson S."/>
            <person name="Huttunen S."/>
            <person name="Landis J.B."/>
            <person name="Wickett N.J."/>
            <person name="Johnson M.G."/>
            <person name="Rensing S.A."/>
            <person name="Grimwood J."/>
            <person name="Schmutz J."/>
            <person name="Mcdaniel S.F."/>
        </authorList>
    </citation>
    <scope>NUCLEOTIDE SEQUENCE [LARGE SCALE GENOMIC DNA]</scope>
    <source>
        <strain evidence="1 2">R40</strain>
    </source>
</reference>
<accession>A0A8T0GCY0</accession>
<dbReference type="Proteomes" id="UP000822688">
    <property type="component" value="Chromosome 11"/>
</dbReference>
<sequence>MGHTEGCLGTDKSARMLFLVRQRSLHTTLCSASNPRRQPIPSVAAILLGRHLLFRRNLGCRFICAALLLLSGSSNGLACLVRQLFKIVEALRPVARVETTVYFVITFLKPLSFCVSLKFAELLPLPSRCLEFSYGGQISSST</sequence>
<evidence type="ECO:0000313" key="1">
    <source>
        <dbReference type="EMBL" id="KAG0556585.1"/>
    </source>
</evidence>
<dbReference type="EMBL" id="CM026432">
    <property type="protein sequence ID" value="KAG0556585.1"/>
    <property type="molecule type" value="Genomic_DNA"/>
</dbReference>
<organism evidence="1 2">
    <name type="scientific">Ceratodon purpureus</name>
    <name type="common">Fire moss</name>
    <name type="synonym">Dicranum purpureum</name>
    <dbReference type="NCBI Taxonomy" id="3225"/>
    <lineage>
        <taxon>Eukaryota</taxon>
        <taxon>Viridiplantae</taxon>
        <taxon>Streptophyta</taxon>
        <taxon>Embryophyta</taxon>
        <taxon>Bryophyta</taxon>
        <taxon>Bryophytina</taxon>
        <taxon>Bryopsida</taxon>
        <taxon>Dicranidae</taxon>
        <taxon>Pseudoditrichales</taxon>
        <taxon>Ditrichaceae</taxon>
        <taxon>Ceratodon</taxon>
    </lineage>
</organism>
<comment type="caution">
    <text evidence="1">The sequence shown here is derived from an EMBL/GenBank/DDBJ whole genome shotgun (WGS) entry which is preliminary data.</text>
</comment>
<proteinExistence type="predicted"/>
<gene>
    <name evidence="1" type="ORF">KC19_11G065000</name>
</gene>
<evidence type="ECO:0000313" key="2">
    <source>
        <dbReference type="Proteomes" id="UP000822688"/>
    </source>
</evidence>
<keyword evidence="2" id="KW-1185">Reference proteome</keyword>
<protein>
    <submittedName>
        <fullName evidence="1">Uncharacterized protein</fullName>
    </submittedName>
</protein>